<evidence type="ECO:0000256" key="4">
    <source>
        <dbReference type="ARBA" id="ARBA00022722"/>
    </source>
</evidence>
<keyword evidence="5" id="KW-0479">Metal-binding</keyword>
<comment type="similarity">
    <text evidence="2">Belongs to the RNase H family.</text>
</comment>
<keyword evidence="6" id="KW-0255">Endonuclease</keyword>
<sequence length="231" mass="26977">MVGERLTFLTLLTLLKWQCPKKKKEKEKKRKKRKERKKREGGRERKSLRRTNSTEFHIYTDGACVDNGSKNPRGGCAFVFKPSDRGVRGYTAFRLENRGPTGEQYQQTSNRAELRAVIGALRYRCWDGEGFRSLVIATDSEYIVEGATRWVRGWLRNGWRTRYGAPVKNKDLWQILLGEAERLSDQGLKIRFWRIPREWNTEADKWAKDAATRATRAQCLEKFADIRGFLV</sequence>
<proteinExistence type="inferred from homology"/>
<dbReference type="InterPro" id="IPR012337">
    <property type="entry name" value="RNaseH-like_sf"/>
</dbReference>
<dbReference type="GO" id="GO:0046872">
    <property type="term" value="F:metal ion binding"/>
    <property type="evidence" value="ECO:0007669"/>
    <property type="project" value="UniProtKB-KW"/>
</dbReference>
<evidence type="ECO:0000256" key="8">
    <source>
        <dbReference type="SAM" id="MobiDB-lite"/>
    </source>
</evidence>
<evidence type="ECO:0000256" key="9">
    <source>
        <dbReference type="SAM" id="SignalP"/>
    </source>
</evidence>
<dbReference type="PANTHER" id="PTHR10642">
    <property type="entry name" value="RIBONUCLEASE H1"/>
    <property type="match status" value="1"/>
</dbReference>
<dbReference type="Proteomes" id="UP000053958">
    <property type="component" value="Unassembled WGS sequence"/>
</dbReference>
<evidence type="ECO:0000259" key="10">
    <source>
        <dbReference type="PROSITE" id="PS50879"/>
    </source>
</evidence>
<dbReference type="InterPro" id="IPR050092">
    <property type="entry name" value="RNase_H"/>
</dbReference>
<dbReference type="GO" id="GO:0003676">
    <property type="term" value="F:nucleic acid binding"/>
    <property type="evidence" value="ECO:0007669"/>
    <property type="project" value="InterPro"/>
</dbReference>
<evidence type="ECO:0000313" key="11">
    <source>
        <dbReference type="EMBL" id="KKA24428.1"/>
    </source>
</evidence>
<dbReference type="CDD" id="cd13934">
    <property type="entry name" value="RNase_H_Dikarya_like"/>
    <property type="match status" value="1"/>
</dbReference>
<comment type="caution">
    <text evidence="11">The sequence shown here is derived from an EMBL/GenBank/DDBJ whole genome shotgun (WGS) entry which is preliminary data.</text>
</comment>
<keyword evidence="12" id="KW-1185">Reference proteome</keyword>
<dbReference type="GO" id="GO:0043137">
    <property type="term" value="P:DNA replication, removal of RNA primer"/>
    <property type="evidence" value="ECO:0007669"/>
    <property type="project" value="TreeGrafter"/>
</dbReference>
<protein>
    <recommendedName>
        <fullName evidence="3">ribonuclease H</fullName>
        <ecNumber evidence="3">3.1.26.4</ecNumber>
    </recommendedName>
</protein>
<feature type="compositionally biased region" description="Basic residues" evidence="8">
    <location>
        <begin position="21"/>
        <end position="40"/>
    </location>
</feature>
<dbReference type="PANTHER" id="PTHR10642:SF26">
    <property type="entry name" value="RIBONUCLEASE H1"/>
    <property type="match status" value="1"/>
</dbReference>
<feature type="region of interest" description="Disordered" evidence="8">
    <location>
        <begin position="21"/>
        <end position="51"/>
    </location>
</feature>
<name>A0A0F4Z3G8_RASE3</name>
<keyword evidence="9" id="KW-0732">Signal</keyword>
<keyword evidence="7" id="KW-0378">Hydrolase</keyword>
<evidence type="ECO:0000256" key="5">
    <source>
        <dbReference type="ARBA" id="ARBA00022723"/>
    </source>
</evidence>
<comment type="catalytic activity">
    <reaction evidence="1">
        <text>Endonucleolytic cleavage to 5'-phosphomonoester.</text>
        <dbReference type="EC" id="3.1.26.4"/>
    </reaction>
</comment>
<dbReference type="GeneID" id="25313900"/>
<evidence type="ECO:0000256" key="6">
    <source>
        <dbReference type="ARBA" id="ARBA00022759"/>
    </source>
</evidence>
<dbReference type="RefSeq" id="XP_013331040.1">
    <property type="nucleotide sequence ID" value="XM_013475586.1"/>
</dbReference>
<dbReference type="InterPro" id="IPR036397">
    <property type="entry name" value="RNaseH_sf"/>
</dbReference>
<dbReference type="SUPFAM" id="SSF53098">
    <property type="entry name" value="Ribonuclease H-like"/>
    <property type="match status" value="1"/>
</dbReference>
<dbReference type="PROSITE" id="PS50879">
    <property type="entry name" value="RNASE_H_1"/>
    <property type="match status" value="1"/>
</dbReference>
<gene>
    <name evidence="11" type="ORF">T310_1549</name>
</gene>
<dbReference type="AlphaFoldDB" id="A0A0F4Z3G8"/>
<feature type="domain" description="RNase H type-1" evidence="10">
    <location>
        <begin position="52"/>
        <end position="212"/>
    </location>
</feature>
<reference evidence="11 12" key="1">
    <citation type="submission" date="2015-04" db="EMBL/GenBank/DDBJ databases">
        <authorList>
            <person name="Heijne W.H."/>
            <person name="Fedorova N.D."/>
            <person name="Nierman W.C."/>
            <person name="Vollebregt A.W."/>
            <person name="Zhao Z."/>
            <person name="Wu L."/>
            <person name="Kumar M."/>
            <person name="Stam H."/>
            <person name="van den Berg M.A."/>
            <person name="Pel H.J."/>
        </authorList>
    </citation>
    <scope>NUCLEOTIDE SEQUENCE [LARGE SCALE GENOMIC DNA]</scope>
    <source>
        <strain evidence="11 12">CBS 393.64</strain>
    </source>
</reference>
<evidence type="ECO:0000256" key="2">
    <source>
        <dbReference type="ARBA" id="ARBA00005300"/>
    </source>
</evidence>
<evidence type="ECO:0000256" key="3">
    <source>
        <dbReference type="ARBA" id="ARBA00012180"/>
    </source>
</evidence>
<dbReference type="STRING" id="1408163.A0A0F4Z3G8"/>
<accession>A0A0F4Z3G8</accession>
<feature type="chain" id="PRO_5002482337" description="ribonuclease H" evidence="9">
    <location>
        <begin position="18"/>
        <end position="231"/>
    </location>
</feature>
<dbReference type="GO" id="GO:0004523">
    <property type="term" value="F:RNA-DNA hybrid ribonuclease activity"/>
    <property type="evidence" value="ECO:0007669"/>
    <property type="project" value="UniProtKB-EC"/>
</dbReference>
<organism evidence="11 12">
    <name type="scientific">Rasamsonia emersonii (strain ATCC 16479 / CBS 393.64 / IMI 116815)</name>
    <dbReference type="NCBI Taxonomy" id="1408163"/>
    <lineage>
        <taxon>Eukaryota</taxon>
        <taxon>Fungi</taxon>
        <taxon>Dikarya</taxon>
        <taxon>Ascomycota</taxon>
        <taxon>Pezizomycotina</taxon>
        <taxon>Eurotiomycetes</taxon>
        <taxon>Eurotiomycetidae</taxon>
        <taxon>Eurotiales</taxon>
        <taxon>Trichocomaceae</taxon>
        <taxon>Rasamsonia</taxon>
    </lineage>
</organism>
<dbReference type="OrthoDB" id="407198at2759"/>
<dbReference type="Pfam" id="PF00075">
    <property type="entry name" value="RNase_H"/>
    <property type="match status" value="1"/>
</dbReference>
<dbReference type="EMBL" id="LASV01000062">
    <property type="protein sequence ID" value="KKA24428.1"/>
    <property type="molecule type" value="Genomic_DNA"/>
</dbReference>
<dbReference type="EC" id="3.1.26.4" evidence="3"/>
<dbReference type="InterPro" id="IPR002156">
    <property type="entry name" value="RNaseH_domain"/>
</dbReference>
<keyword evidence="4" id="KW-0540">Nuclease</keyword>
<feature type="signal peptide" evidence="9">
    <location>
        <begin position="1"/>
        <end position="17"/>
    </location>
</feature>
<evidence type="ECO:0000256" key="7">
    <source>
        <dbReference type="ARBA" id="ARBA00022801"/>
    </source>
</evidence>
<evidence type="ECO:0000256" key="1">
    <source>
        <dbReference type="ARBA" id="ARBA00000077"/>
    </source>
</evidence>
<dbReference type="Gene3D" id="3.30.420.10">
    <property type="entry name" value="Ribonuclease H-like superfamily/Ribonuclease H"/>
    <property type="match status" value="1"/>
</dbReference>
<evidence type="ECO:0000313" key="12">
    <source>
        <dbReference type="Proteomes" id="UP000053958"/>
    </source>
</evidence>